<protein>
    <submittedName>
        <fullName evidence="2">Uncharacterized protein</fullName>
    </submittedName>
</protein>
<comment type="caution">
    <text evidence="2">The sequence shown here is derived from an EMBL/GenBank/DDBJ whole genome shotgun (WGS) entry which is preliminary data.</text>
</comment>
<keyword evidence="1" id="KW-0812">Transmembrane</keyword>
<feature type="transmembrane region" description="Helical" evidence="1">
    <location>
        <begin position="67"/>
        <end position="84"/>
    </location>
</feature>
<dbReference type="Proteomes" id="UP000004625">
    <property type="component" value="Unassembled WGS sequence"/>
</dbReference>
<name>G9ZSK5_9LACO</name>
<proteinExistence type="predicted"/>
<reference evidence="2 3" key="1">
    <citation type="submission" date="2011-09" db="EMBL/GenBank/DDBJ databases">
        <authorList>
            <person name="Weinstock G."/>
            <person name="Sodergren E."/>
            <person name="Clifton S."/>
            <person name="Fulton L."/>
            <person name="Fulton B."/>
            <person name="Courtney L."/>
            <person name="Fronick C."/>
            <person name="Harrison M."/>
            <person name="Strong C."/>
            <person name="Farmer C."/>
            <person name="Delahaunty K."/>
            <person name="Markovic C."/>
            <person name="Hall O."/>
            <person name="Minx P."/>
            <person name="Tomlinson C."/>
            <person name="Mitreva M."/>
            <person name="Hou S."/>
            <person name="Chen J."/>
            <person name="Wollam A."/>
            <person name="Pepin K.H."/>
            <person name="Johnson M."/>
            <person name="Bhonagiri V."/>
            <person name="Zhang X."/>
            <person name="Suruliraj S."/>
            <person name="Warren W."/>
            <person name="Chinwalla A."/>
            <person name="Mardis E.R."/>
            <person name="Wilson R.K."/>
        </authorList>
    </citation>
    <scope>NUCLEOTIDE SEQUENCE [LARGE SCALE GENOMIC DNA]</scope>
    <source>
        <strain evidence="2 3">F0439</strain>
    </source>
</reference>
<dbReference type="AlphaFoldDB" id="G9ZSK5"/>
<organism evidence="2 3">
    <name type="scientific">Lentilactobacillus parafarraginis F0439</name>
    <dbReference type="NCBI Taxonomy" id="797515"/>
    <lineage>
        <taxon>Bacteria</taxon>
        <taxon>Bacillati</taxon>
        <taxon>Bacillota</taxon>
        <taxon>Bacilli</taxon>
        <taxon>Lactobacillales</taxon>
        <taxon>Lactobacillaceae</taxon>
        <taxon>Lentilactobacillus</taxon>
    </lineage>
</organism>
<keyword evidence="1" id="KW-0472">Membrane</keyword>
<dbReference type="HOGENOM" id="CLU_1658589_0_0_9"/>
<evidence type="ECO:0000313" key="3">
    <source>
        <dbReference type="Proteomes" id="UP000004625"/>
    </source>
</evidence>
<dbReference type="STRING" id="797515.HMPREF9103_02724"/>
<gene>
    <name evidence="2" type="ORF">HMPREF9103_02724</name>
</gene>
<keyword evidence="3" id="KW-1185">Reference proteome</keyword>
<dbReference type="EMBL" id="AGEY01000195">
    <property type="protein sequence ID" value="EHL95985.1"/>
    <property type="molecule type" value="Genomic_DNA"/>
</dbReference>
<evidence type="ECO:0000256" key="1">
    <source>
        <dbReference type="SAM" id="Phobius"/>
    </source>
</evidence>
<keyword evidence="1" id="KW-1133">Transmembrane helix</keyword>
<sequence length="159" mass="17038">MTRLRLTTTQLDNNQAVGLITEGGQPKTVEIATRIARETHPIRIIAVTMGITILTVVNQGILRLIKLTMVGMPAAILITVLNVIKQAVAPIAAKTKIGISAQTRTDPKIQRIRTIAAITVPISPLRRIVIPSPLRIVRIPAKIVILGITTQEAAALAVA</sequence>
<evidence type="ECO:0000313" key="2">
    <source>
        <dbReference type="EMBL" id="EHL95985.1"/>
    </source>
</evidence>
<accession>G9ZSK5</accession>
<feature type="transmembrane region" description="Helical" evidence="1">
    <location>
        <begin position="42"/>
        <end position="61"/>
    </location>
</feature>